<dbReference type="SFLD" id="SFLDG00179">
    <property type="entry name" value="mandelate_racemase"/>
    <property type="match status" value="1"/>
</dbReference>
<dbReference type="EMBL" id="FOTI01000018">
    <property type="protein sequence ID" value="SFL55972.1"/>
    <property type="molecule type" value="Genomic_DNA"/>
</dbReference>
<dbReference type="InterPro" id="IPR013342">
    <property type="entry name" value="Mandelate_racemase_C"/>
</dbReference>
<organism evidence="5 6">
    <name type="scientific">Halanaerobium salsuginis</name>
    <dbReference type="NCBI Taxonomy" id="29563"/>
    <lineage>
        <taxon>Bacteria</taxon>
        <taxon>Bacillati</taxon>
        <taxon>Bacillota</taxon>
        <taxon>Clostridia</taxon>
        <taxon>Halanaerobiales</taxon>
        <taxon>Halanaerobiaceae</taxon>
        <taxon>Halanaerobium</taxon>
    </lineage>
</organism>
<dbReference type="Pfam" id="PF13378">
    <property type="entry name" value="MR_MLE_C"/>
    <property type="match status" value="1"/>
</dbReference>
<reference evidence="5 6" key="1">
    <citation type="submission" date="2016-10" db="EMBL/GenBank/DDBJ databases">
        <authorList>
            <person name="de Groot N.N."/>
        </authorList>
    </citation>
    <scope>NUCLEOTIDE SEQUENCE [LARGE SCALE GENOMIC DNA]</scope>
    <source>
        <strain evidence="5 6">ATCC 51327</strain>
    </source>
</reference>
<dbReference type="InterPro" id="IPR029065">
    <property type="entry name" value="Enolase_C-like"/>
</dbReference>
<dbReference type="RefSeq" id="WP_089861523.1">
    <property type="nucleotide sequence ID" value="NZ_FOTI01000018.1"/>
</dbReference>
<evidence type="ECO:0000256" key="2">
    <source>
        <dbReference type="ARBA" id="ARBA00022723"/>
    </source>
</evidence>
<dbReference type="SMART" id="SM00922">
    <property type="entry name" value="MR_MLE"/>
    <property type="match status" value="1"/>
</dbReference>
<dbReference type="PANTHER" id="PTHR13794:SF58">
    <property type="entry name" value="MITOCHONDRIAL ENOLASE SUPERFAMILY MEMBER 1"/>
    <property type="match status" value="1"/>
</dbReference>
<keyword evidence="6" id="KW-1185">Reference proteome</keyword>
<evidence type="ECO:0000256" key="3">
    <source>
        <dbReference type="ARBA" id="ARBA00022842"/>
    </source>
</evidence>
<evidence type="ECO:0000256" key="1">
    <source>
        <dbReference type="ARBA" id="ARBA00001946"/>
    </source>
</evidence>
<feature type="domain" description="Mandelate racemase/muconate lactonizing enzyme C-terminal" evidence="4">
    <location>
        <begin position="142"/>
        <end position="238"/>
    </location>
</feature>
<protein>
    <submittedName>
        <fullName evidence="5">L-alanine-DL-glutamate epimerase</fullName>
    </submittedName>
</protein>
<accession>A0A1I4INP7</accession>
<dbReference type="SUPFAM" id="SSF54826">
    <property type="entry name" value="Enolase N-terminal domain-like"/>
    <property type="match status" value="1"/>
</dbReference>
<dbReference type="STRING" id="29563.SAMN02983006_01467"/>
<dbReference type="Proteomes" id="UP000199006">
    <property type="component" value="Unassembled WGS sequence"/>
</dbReference>
<proteinExistence type="predicted"/>
<keyword evidence="3" id="KW-0460">Magnesium</keyword>
<dbReference type="InterPro" id="IPR029017">
    <property type="entry name" value="Enolase-like_N"/>
</dbReference>
<dbReference type="Gene3D" id="3.20.20.120">
    <property type="entry name" value="Enolase-like C-terminal domain"/>
    <property type="match status" value="1"/>
</dbReference>
<dbReference type="AlphaFoldDB" id="A0A1I4INP7"/>
<evidence type="ECO:0000313" key="6">
    <source>
        <dbReference type="Proteomes" id="UP000199006"/>
    </source>
</evidence>
<evidence type="ECO:0000259" key="4">
    <source>
        <dbReference type="SMART" id="SM00922"/>
    </source>
</evidence>
<dbReference type="PANTHER" id="PTHR13794">
    <property type="entry name" value="ENOLASE SUPERFAMILY, MANDELATE RACEMASE"/>
    <property type="match status" value="1"/>
</dbReference>
<dbReference type="InterPro" id="IPR036849">
    <property type="entry name" value="Enolase-like_C_sf"/>
</dbReference>
<dbReference type="GO" id="GO:0016052">
    <property type="term" value="P:carbohydrate catabolic process"/>
    <property type="evidence" value="ECO:0007669"/>
    <property type="project" value="TreeGrafter"/>
</dbReference>
<dbReference type="Gene3D" id="3.30.390.10">
    <property type="entry name" value="Enolase-like, N-terminal domain"/>
    <property type="match status" value="1"/>
</dbReference>
<keyword evidence="2" id="KW-0479">Metal-binding</keyword>
<evidence type="ECO:0000313" key="5">
    <source>
        <dbReference type="EMBL" id="SFL55972.1"/>
    </source>
</evidence>
<dbReference type="GO" id="GO:0000287">
    <property type="term" value="F:magnesium ion binding"/>
    <property type="evidence" value="ECO:0007669"/>
    <property type="project" value="TreeGrafter"/>
</dbReference>
<dbReference type="InterPro" id="IPR046945">
    <property type="entry name" value="RHMD-like"/>
</dbReference>
<sequence>MKIVKFETWWVKRDQCFFDQKRQGGSKMPWDVVVIKISTDTGITGLSTALAARSGAVTEGYLQDNIGPVLLGRDPYQREAIWHDLWNLDRHLCFFPVFLPGPVDVALWDIAAQAANLPLYKYLGAYRNKLPVYASGLFHNKINDYVEEALYYKAQGIKAYKAHPSGPIKKDLAIHQAIREAVGDDYILMSDPVAEYTLPEAIKIARQLEQLNYLWLEEPFRDFELYKYSQLCQTVDLPIAATETTRGCHWGVAQSIAQQAADIVRADVSWKNGVTGTLKIAHLAEAFGLNCEIHTTTMNYLDLVNLHVSCAIRNCSYFEYFVPESNFQFPMLGQLPIDQDGMITVPEKPGIGGELDWDLIKKQTISYKKIEL</sequence>
<dbReference type="SUPFAM" id="SSF51604">
    <property type="entry name" value="Enolase C-terminal domain-like"/>
    <property type="match status" value="1"/>
</dbReference>
<dbReference type="Pfam" id="PF02746">
    <property type="entry name" value="MR_MLE_N"/>
    <property type="match status" value="1"/>
</dbReference>
<name>A0A1I4INP7_9FIRM</name>
<dbReference type="SFLD" id="SFLDS00001">
    <property type="entry name" value="Enolase"/>
    <property type="match status" value="1"/>
</dbReference>
<dbReference type="OrthoDB" id="193563at2"/>
<comment type="cofactor">
    <cofactor evidence="1">
        <name>Mg(2+)</name>
        <dbReference type="ChEBI" id="CHEBI:18420"/>
    </cofactor>
</comment>
<dbReference type="GO" id="GO:0016836">
    <property type="term" value="F:hydro-lyase activity"/>
    <property type="evidence" value="ECO:0007669"/>
    <property type="project" value="TreeGrafter"/>
</dbReference>
<gene>
    <name evidence="5" type="ORF">SAMN02983006_01467</name>
</gene>
<dbReference type="InterPro" id="IPR013341">
    <property type="entry name" value="Mandelate_racemase_N_dom"/>
</dbReference>